<reference evidence="2 3" key="1">
    <citation type="submission" date="2016-10" db="EMBL/GenBank/DDBJ databases">
        <authorList>
            <person name="de Groot N.N."/>
        </authorList>
    </citation>
    <scope>NUCLEOTIDE SEQUENCE [LARGE SCALE GENOMIC DNA]</scope>
    <source>
        <strain evidence="2 3">DSM 26130</strain>
    </source>
</reference>
<feature type="transmembrane region" description="Helical" evidence="1">
    <location>
        <begin position="14"/>
        <end position="35"/>
    </location>
</feature>
<feature type="transmembrane region" description="Helical" evidence="1">
    <location>
        <begin position="81"/>
        <end position="105"/>
    </location>
</feature>
<evidence type="ECO:0000256" key="1">
    <source>
        <dbReference type="SAM" id="Phobius"/>
    </source>
</evidence>
<keyword evidence="1" id="KW-1133">Transmembrane helix</keyword>
<accession>A0A1I1QY60</accession>
<dbReference type="STRING" id="662367.SAMN05216167_104168"/>
<name>A0A1I1QY60_9BACT</name>
<feature type="transmembrane region" description="Helical" evidence="1">
    <location>
        <begin position="42"/>
        <end position="61"/>
    </location>
</feature>
<evidence type="ECO:0000313" key="2">
    <source>
        <dbReference type="EMBL" id="SFD26975.1"/>
    </source>
</evidence>
<keyword evidence="1" id="KW-0472">Membrane</keyword>
<protein>
    <submittedName>
        <fullName evidence="2">Uncharacterized protein</fullName>
    </submittedName>
</protein>
<sequence>MVQLRVLLILYRQVWPFTIATSLLMWALAGYPTLLSINLLSFLTKFFWLRTLSQLLIWYLFRSSNGKGFVFYQHFGLSELQLAIGVYTLDLIFISLWICLASLLLHQ</sequence>
<keyword evidence="1" id="KW-0812">Transmembrane</keyword>
<keyword evidence="3" id="KW-1185">Reference proteome</keyword>
<dbReference type="AlphaFoldDB" id="A0A1I1QY60"/>
<dbReference type="Proteomes" id="UP000198598">
    <property type="component" value="Unassembled WGS sequence"/>
</dbReference>
<proteinExistence type="predicted"/>
<organism evidence="2 3">
    <name type="scientific">Spirosoma endophyticum</name>
    <dbReference type="NCBI Taxonomy" id="662367"/>
    <lineage>
        <taxon>Bacteria</taxon>
        <taxon>Pseudomonadati</taxon>
        <taxon>Bacteroidota</taxon>
        <taxon>Cytophagia</taxon>
        <taxon>Cytophagales</taxon>
        <taxon>Cytophagaceae</taxon>
        <taxon>Spirosoma</taxon>
    </lineage>
</organism>
<dbReference type="EMBL" id="FOLQ01000004">
    <property type="protein sequence ID" value="SFD26975.1"/>
    <property type="molecule type" value="Genomic_DNA"/>
</dbReference>
<evidence type="ECO:0000313" key="3">
    <source>
        <dbReference type="Proteomes" id="UP000198598"/>
    </source>
</evidence>
<gene>
    <name evidence="2" type="ORF">SAMN05216167_104168</name>
</gene>